<keyword evidence="2 6" id="KW-0812">Transmembrane</keyword>
<reference evidence="8" key="1">
    <citation type="submission" date="2023-02" db="EMBL/GenBank/DDBJ databases">
        <title>Nocardiopsis ansamitocini NBRC 112285.</title>
        <authorList>
            <person name="Ichikawa N."/>
            <person name="Sato H."/>
            <person name="Tonouchi N."/>
        </authorList>
    </citation>
    <scope>NUCLEOTIDE SEQUENCE</scope>
    <source>
        <strain evidence="8">NBRC 112285</strain>
    </source>
</reference>
<keyword evidence="9" id="KW-1185">Reference proteome</keyword>
<dbReference type="Proteomes" id="UP001165092">
    <property type="component" value="Unassembled WGS sequence"/>
</dbReference>
<dbReference type="InterPro" id="IPR000412">
    <property type="entry name" value="ABC_2_transport"/>
</dbReference>
<feature type="transmembrane region" description="Helical" evidence="6">
    <location>
        <begin position="107"/>
        <end position="135"/>
    </location>
</feature>
<dbReference type="EMBL" id="BSQG01000002">
    <property type="protein sequence ID" value="GLU47270.1"/>
    <property type="molecule type" value="Genomic_DNA"/>
</dbReference>
<dbReference type="PIRSF" id="PIRSF006648">
    <property type="entry name" value="DrrB"/>
    <property type="match status" value="1"/>
</dbReference>
<dbReference type="AlphaFoldDB" id="A0A9W6UIP9"/>
<organism evidence="8 9">
    <name type="scientific">Nocardiopsis ansamitocini</name>
    <dbReference type="NCBI Taxonomy" id="1670832"/>
    <lineage>
        <taxon>Bacteria</taxon>
        <taxon>Bacillati</taxon>
        <taxon>Actinomycetota</taxon>
        <taxon>Actinomycetes</taxon>
        <taxon>Streptosporangiales</taxon>
        <taxon>Nocardiopsidaceae</taxon>
        <taxon>Nocardiopsis</taxon>
    </lineage>
</organism>
<dbReference type="GO" id="GO:0140359">
    <property type="term" value="F:ABC-type transporter activity"/>
    <property type="evidence" value="ECO:0007669"/>
    <property type="project" value="InterPro"/>
</dbReference>
<dbReference type="GO" id="GO:0046677">
    <property type="term" value="P:response to antibiotic"/>
    <property type="evidence" value="ECO:0007669"/>
    <property type="project" value="UniProtKB-KW"/>
</dbReference>
<keyword evidence="5" id="KW-0046">Antibiotic resistance</keyword>
<evidence type="ECO:0000313" key="8">
    <source>
        <dbReference type="EMBL" id="GLU47270.1"/>
    </source>
</evidence>
<comment type="caution">
    <text evidence="8">The sequence shown here is derived from an EMBL/GenBank/DDBJ whole genome shotgun (WGS) entry which is preliminary data.</text>
</comment>
<protein>
    <submittedName>
        <fullName evidence="8">Transport permease protein</fullName>
    </submittedName>
</protein>
<feature type="transmembrane region" description="Helical" evidence="6">
    <location>
        <begin position="29"/>
        <end position="46"/>
    </location>
</feature>
<dbReference type="PANTHER" id="PTHR43229:SF2">
    <property type="entry name" value="NODULATION PROTEIN J"/>
    <property type="match status" value="1"/>
</dbReference>
<evidence type="ECO:0000256" key="1">
    <source>
        <dbReference type="ARBA" id="ARBA00004141"/>
    </source>
</evidence>
<evidence type="ECO:0000259" key="7">
    <source>
        <dbReference type="PROSITE" id="PS51012"/>
    </source>
</evidence>
<evidence type="ECO:0000256" key="5">
    <source>
        <dbReference type="ARBA" id="ARBA00023251"/>
    </source>
</evidence>
<dbReference type="InterPro" id="IPR047817">
    <property type="entry name" value="ABC2_TM_bact-type"/>
</dbReference>
<gene>
    <name evidence="8" type="ORF">Nans01_16210</name>
</gene>
<evidence type="ECO:0000256" key="2">
    <source>
        <dbReference type="ARBA" id="ARBA00022692"/>
    </source>
</evidence>
<evidence type="ECO:0000256" key="6">
    <source>
        <dbReference type="SAM" id="Phobius"/>
    </source>
</evidence>
<dbReference type="InterPro" id="IPR051784">
    <property type="entry name" value="Nod_factor_ABC_transporter"/>
</dbReference>
<evidence type="ECO:0000313" key="9">
    <source>
        <dbReference type="Proteomes" id="UP001165092"/>
    </source>
</evidence>
<feature type="transmembrane region" description="Helical" evidence="6">
    <location>
        <begin position="178"/>
        <end position="198"/>
    </location>
</feature>
<dbReference type="InterPro" id="IPR013525">
    <property type="entry name" value="ABC2_TM"/>
</dbReference>
<dbReference type="GO" id="GO:0043190">
    <property type="term" value="C:ATP-binding cassette (ABC) transporter complex"/>
    <property type="evidence" value="ECO:0007669"/>
    <property type="project" value="InterPro"/>
</dbReference>
<feature type="transmembrane region" description="Helical" evidence="6">
    <location>
        <begin position="246"/>
        <end position="264"/>
    </location>
</feature>
<dbReference type="PANTHER" id="PTHR43229">
    <property type="entry name" value="NODULATION PROTEIN J"/>
    <property type="match status" value="1"/>
</dbReference>
<accession>A0A9W6UIP9</accession>
<name>A0A9W6UIP9_9ACTN</name>
<dbReference type="Pfam" id="PF12698">
    <property type="entry name" value="ABC2_membrane_3"/>
    <property type="match status" value="1"/>
</dbReference>
<evidence type="ECO:0000256" key="4">
    <source>
        <dbReference type="ARBA" id="ARBA00023136"/>
    </source>
</evidence>
<sequence>MNTTLFAVRLGLARGWIEFRHTLTSPTDLASYCLNSVVFLVVLLFLDGNAMEATDLAGTDVSQATIAMPGFLAMTLVLGGVLSMAQLLASEREDGTLLRAKATPKGILGYLVGKVLTIALMSGMSMLVILVPAAFLVSGLQFSATGWLVLLGITVLGFLAVLPLGAIAGALFPNPRVVVGTLMLVIMGLVVISGALFPISMLPDWLAGVAQVFPVYWIALGMRSAMLPDLALVEEIGESWRHLETLGALGAWAALGLVIAPLVLRRMARKESGGSVAERRHKAMQRLT</sequence>
<dbReference type="RefSeq" id="WP_285758305.1">
    <property type="nucleotide sequence ID" value="NZ_BSQG01000002.1"/>
</dbReference>
<proteinExistence type="predicted"/>
<feature type="domain" description="ABC transmembrane type-2" evidence="7">
    <location>
        <begin position="27"/>
        <end position="267"/>
    </location>
</feature>
<comment type="subcellular location">
    <subcellularLocation>
        <location evidence="1">Membrane</location>
        <topology evidence="1">Multi-pass membrane protein</topology>
    </subcellularLocation>
</comment>
<keyword evidence="4 6" id="KW-0472">Membrane</keyword>
<dbReference type="PROSITE" id="PS51012">
    <property type="entry name" value="ABC_TM2"/>
    <property type="match status" value="1"/>
</dbReference>
<feature type="transmembrane region" description="Helical" evidence="6">
    <location>
        <begin position="66"/>
        <end position="87"/>
    </location>
</feature>
<evidence type="ECO:0000256" key="3">
    <source>
        <dbReference type="ARBA" id="ARBA00022989"/>
    </source>
</evidence>
<keyword evidence="3 6" id="KW-1133">Transmembrane helix</keyword>
<feature type="transmembrane region" description="Helical" evidence="6">
    <location>
        <begin position="147"/>
        <end position="172"/>
    </location>
</feature>